<dbReference type="SUPFAM" id="SSF51735">
    <property type="entry name" value="NAD(P)-binding Rossmann-fold domains"/>
    <property type="match status" value="4"/>
</dbReference>
<dbReference type="InterPro" id="IPR050091">
    <property type="entry name" value="PKS_NRPS_Biosynth_Enz"/>
</dbReference>
<dbReference type="InterPro" id="IPR014031">
    <property type="entry name" value="Ketoacyl_synth_C"/>
</dbReference>
<evidence type="ECO:0000256" key="1">
    <source>
        <dbReference type="ARBA" id="ARBA00001957"/>
    </source>
</evidence>
<sequence length="3092" mass="321695">MSGDDRLRDYLRRATADLQETRRQLREVTERAREPIAIVGMACRYPGGVATPEELWTLVADGREGFSGFPTDRGWDVDALYDPDLSRPGTSYVNRGGFLESSGQFDADFFGMSPREATATDPQQRLILETSWEALEHAGVDPSGLRRSRTGVYVGVMAPDYAIGYGRDVPEAEGLLSTGSHGSVVSGRVAYAFGLEGPAVSVDTACSSSLVALHLAAQALRSGECDLALVGGVTVMSTPETFTEFARQRGLAPDGRVKAFADAADGTAWGEGVGVLVVERLSDARRNGHRVLAVVRGSAVNQDGASNGLTAPNGPSQERVIAQALAAAGLVAADVDAVEAHGTGTALGDPIEAQALLATYGRGRRSPLWLGSVKSNLGHTQAAAGVAGVIKMVMAMRHGLLPKTLHVDAPSSKVNWSGGAVELLTEARQWPRVEGRPRRAGVSSFGFSGTNAHVILEEPPVEEPTAEEASSGPAVPVPVPVVVSAKSEAALRAQAGRLAGFVAEHGQVDVLDVAVALTRRAGLEHRAVVPVAAADREGLLAGLRALAAGEPAASVVQGRVRPGRVAVVFSGQGAQRAGMGRELYAAFPVFARAFDEACALLAAEFSAADVAGDLRETILGERGADGVLDQTVFAQAGLFAFETALYRLLESFGVRPDFVAGHSLGEISAAHVAGVLDLADACRLVAARGRLMQALPAGGAMAAIGCGEDKIAPVLAGLDQVAVAAVNAPGAVVVSGAAGQVNQVVEWARERGYRTRPLRVSHAFHSPLMEPMLAEFAAVASSLAFHPPTVALVSGVSGQLAGPQITEPGYWVEHVQRPVRFADVVTTLRGNGVGCFLEAGPDAQLTPMIEQTLAYEDGEEPSVVALLRRDRDETAQLVAGLGQAWTSGTGVDWTAWPAWATGAGRAGARIGDLDLPTYAFQRRHYWLLPPGRPQSGGAAGTDRPSVFEVAWRQVGAASAPLGAADAGDTLVIDSTDGARDAGDVIERVRSALRTVLGDLQGWFTEGGPRPVAVVTRGAVAVADGETPDPVQAAVWGLVRAAQSEEPGRITLIDLDPEPEGAQVALGEEEASASAVPAAIDGGEDGLADEVRAALACGEPEVALRGGGLWVPRLSHVESVDPDGGASSSPVEGEEGVAAWPVDGTTLITGGTGGLGALVARHLVAEHGVRHLVLVSRRGLDAPGAVELRDELAGQGAEVAVAACDVADRDALAVLLEDIADLRAVVHAAGVVDDGVITSLSAERVESVLRPKVDAAWHLHELTRDSDLARFVVFSSLAGVVDGAGQGNYAAANAFVDALAVARAAAGLPAVSLAWGPWSEERGMAGRIDARDEARMRAAGLVSLTAGQGLALLDAGLEAGQPFLVSARFDPAALGRRGDLPALLRELAGPAARPAAPSGASADDADGGVRPVVAELAHLSAQQRQRRLLDVVCGEAAATLGHDSAQAIDADRPFQEFGFDSLTAVELRNRLHAVTGLRLTPTLVFDHPTPRALATHLDAALSGTVARRPVQATPSSGSAGDPIVVVGMACRFPGQVTSPEDLWQLLIDDRDGITGFPTDRGWNLGSLFHPDPDHAGTSYVRTGGFLSGAADFDPEFFALSPREAVAMDPQQRLILETSWEALEHAGIDPAGLRGTPTGVFAGVMANDYGSGAVATPEAEGLVATGTQGSVVSGRVSYAFGLEGPAVSVDTACSSSLVALHLAAQALRSGECDLALAGGVTVMATPDAFVEFSRQRGLAADGRCKSFAEAADGVGWGEGVGVLVVERLSDARRNGHRVLAVLAGSAVNQDGASNGLTAPNGPSQERVIAQALAAAGLTPSDVDVVEAHGTGTALGDPIEAQALLAAYGQDRQSPLWLGSVKSNLGHTQAAAGVAGVIKMILAMRHGLLPKTLHVDAPSSKVDWSGGAVELLTEPQPWTRAADRRRRAGVSSFGISGTNAHVILEEPPVEEPSAVGTVREDEEPTQERAAIPDAAYEDTVALPVVVSAKSEAALRAQAGRLAGFVAEHDEAAPVEVAVGLTRRTALEYRAVLPVADREGLLAGLQALAAGEPAAAVVGRVRPGRVAVLFSGQGAQRSGMGRELYAAFPVFARAFDEACALLEAEFSAADVAGDLREIILGERGADGVLDQTVFAQAGLFAFETALYRLLESLGVQPDFVAGHSLGEITAAHVAGVLDLADACRLVAARGRLMQALPAGGAMAAIGCGEDEIAPVLSGLDQMAVAAVNAPGAVVVSGAAGQVDQVVEWARERGYRTRPLRVSHAFHSPLMEPMLAEFEQVVAGLTLRRPELALVSNVSGDLADEEVTEPGYWVEHVRRPVRFADTITTLREHGVSCFIEAGPDAQLTPMIEQTLIDDEPSVVALLRRDRDETTQLVTGLGQAWTCGTAVDWTAWPTGPANARTGDLDLPTYPFQHRRYWLQSAPSGDPAALGQTAADHPILGAVVEQPDGGAILTGRLSVAAQSWLADHAINGTAILPGTAFVELALRAGDQVGCPAIDELTLHTPLPIPDTTNDTSGGVVVQVTVTGPDEDGRRQIGIHSKDEHGNWTRHATGTLTPTPFMPADLRHAWPPPDAQQLDVTGLYDRLVDHGYGYGPAFHGLTRAWEHGDDLYAEVTLPEAAGQTARYGLHPALFDATTHVVLLAGEDAGEGVPLIPFNWNGVTLHAIGATALRVRLHPEPDGGFRLDLADPTGRPVATVETVASRPVAETDPSAPTAASVARWLTEVVWRPLTGASTDEGGEPALRDGTVVVDATGDDDAGDLPDRVRRRVAAVLAELQDRLAEEDERPVLVATRGAVAVADGETPDPAGAAVWGLVRAAQQEHPGRITLVDLEPARRGQPAALESLALPGDEPEVAIRDDRTWVPRLERARLSEEPGTAWPVDGTTLITGGTGGLGALVARHLVAEHGVRHLVLVSRRGLEAPGAAELRDDLVGQGAEVRVAACDVADRDALAVLLEDIPDLRVVVHAAGLVDDGVIGSLSAERVEGVLRPKVDAAWHLDELTRKRDVARFVVFSSLAGTLGAAGQGNYAAANAALDALAVSRVGAGLPAVSLAWGVWDAEEGMAGRLSDRERERMVREGLIPLSAGVGLSVLDR</sequence>
<dbReference type="PROSITE" id="PS00606">
    <property type="entry name" value="KS3_1"/>
    <property type="match status" value="2"/>
</dbReference>
<evidence type="ECO:0000259" key="10">
    <source>
        <dbReference type="PROSITE" id="PS50075"/>
    </source>
</evidence>
<keyword evidence="5" id="KW-0808">Transferase</keyword>
<dbReference type="InterPro" id="IPR014030">
    <property type="entry name" value="Ketoacyl_synth_N"/>
</dbReference>
<dbReference type="InterPro" id="IPR036736">
    <property type="entry name" value="ACP-like_sf"/>
</dbReference>
<dbReference type="PANTHER" id="PTHR43775">
    <property type="entry name" value="FATTY ACID SYNTHASE"/>
    <property type="match status" value="1"/>
</dbReference>
<feature type="domain" description="Ketosynthase family 3 (KS3)" evidence="11">
    <location>
        <begin position="1519"/>
        <end position="1943"/>
    </location>
</feature>
<evidence type="ECO:0000256" key="7">
    <source>
        <dbReference type="ARBA" id="ARBA00023268"/>
    </source>
</evidence>
<dbReference type="SUPFAM" id="SSF101173">
    <property type="entry name" value="Docking domain B of the erythromycin polyketide synthase (DEBS)"/>
    <property type="match status" value="1"/>
</dbReference>
<dbReference type="InterPro" id="IPR055123">
    <property type="entry name" value="SpnB-like_Rossmann"/>
</dbReference>
<accession>A0ABV3HKP2</accession>
<dbReference type="Pfam" id="PF22953">
    <property type="entry name" value="SpnB_Rossmann"/>
    <property type="match status" value="2"/>
</dbReference>
<dbReference type="Pfam" id="PF00698">
    <property type="entry name" value="Acyl_transf_1"/>
    <property type="match status" value="2"/>
</dbReference>
<dbReference type="Gene3D" id="3.40.47.10">
    <property type="match status" value="2"/>
</dbReference>
<keyword evidence="7" id="KW-0511">Multifunctional enzyme</keyword>
<evidence type="ECO:0000259" key="11">
    <source>
        <dbReference type="PROSITE" id="PS52004"/>
    </source>
</evidence>
<evidence type="ECO:0000256" key="9">
    <source>
        <dbReference type="PROSITE-ProRule" id="PRU01363"/>
    </source>
</evidence>
<dbReference type="Gene3D" id="1.10.1200.10">
    <property type="entry name" value="ACP-like"/>
    <property type="match status" value="1"/>
</dbReference>
<feature type="domain" description="Carrier" evidence="10">
    <location>
        <begin position="1425"/>
        <end position="1500"/>
    </location>
</feature>
<dbReference type="Gene3D" id="3.40.50.720">
    <property type="entry name" value="NAD(P)-binding Rossmann-like Domain"/>
    <property type="match status" value="2"/>
</dbReference>
<dbReference type="InterPro" id="IPR057326">
    <property type="entry name" value="KR_dom"/>
</dbReference>
<dbReference type="Pfam" id="PF00550">
    <property type="entry name" value="PP-binding"/>
    <property type="match status" value="1"/>
</dbReference>
<dbReference type="InterPro" id="IPR009081">
    <property type="entry name" value="PP-bd_ACP"/>
</dbReference>
<dbReference type="SUPFAM" id="SSF47336">
    <property type="entry name" value="ACP-like"/>
    <property type="match status" value="1"/>
</dbReference>
<dbReference type="PANTHER" id="PTHR43775:SF51">
    <property type="entry name" value="INACTIVE PHENOLPHTHIOCEROL SYNTHESIS POLYKETIDE SYNTHASE TYPE I PKS1-RELATED"/>
    <property type="match status" value="1"/>
</dbReference>
<dbReference type="InterPro" id="IPR018201">
    <property type="entry name" value="Ketoacyl_synth_AS"/>
</dbReference>
<dbReference type="PROSITE" id="PS52019">
    <property type="entry name" value="PKS_MFAS_DH"/>
    <property type="match status" value="1"/>
</dbReference>
<evidence type="ECO:0000256" key="4">
    <source>
        <dbReference type="ARBA" id="ARBA00022553"/>
    </source>
</evidence>
<dbReference type="SMART" id="SM01294">
    <property type="entry name" value="PKS_PP_betabranch"/>
    <property type="match status" value="1"/>
</dbReference>
<feature type="active site" description="Proton acceptor; for dehydratase activity" evidence="9">
    <location>
        <position position="2465"/>
    </location>
</feature>
<comment type="cofactor">
    <cofactor evidence="1">
        <name>pantetheine 4'-phosphate</name>
        <dbReference type="ChEBI" id="CHEBI:47942"/>
    </cofactor>
</comment>
<dbReference type="SUPFAM" id="SSF53901">
    <property type="entry name" value="Thiolase-like"/>
    <property type="match status" value="2"/>
</dbReference>
<keyword evidence="3" id="KW-0596">Phosphopantetheine</keyword>
<proteinExistence type="predicted"/>
<dbReference type="InterPro" id="IPR016036">
    <property type="entry name" value="Malonyl_transacylase_ACP-bd"/>
</dbReference>
<dbReference type="CDD" id="cd00833">
    <property type="entry name" value="PKS"/>
    <property type="match status" value="2"/>
</dbReference>
<dbReference type="InterPro" id="IPR015083">
    <property type="entry name" value="NorB/c/GfsB-D-like_docking"/>
</dbReference>
<evidence type="ECO:0000256" key="3">
    <source>
        <dbReference type="ARBA" id="ARBA00022450"/>
    </source>
</evidence>
<evidence type="ECO:0000313" key="14">
    <source>
        <dbReference type="Proteomes" id="UP001552427"/>
    </source>
</evidence>
<evidence type="ECO:0000256" key="6">
    <source>
        <dbReference type="ARBA" id="ARBA00023194"/>
    </source>
</evidence>
<evidence type="ECO:0000313" key="13">
    <source>
        <dbReference type="EMBL" id="MEV4293127.1"/>
    </source>
</evidence>
<dbReference type="Gene3D" id="3.10.129.110">
    <property type="entry name" value="Polyketide synthase dehydratase"/>
    <property type="match status" value="1"/>
</dbReference>
<feature type="active site" description="Proton donor; for dehydratase activity" evidence="9">
    <location>
        <position position="2631"/>
    </location>
</feature>
<dbReference type="InterPro" id="IPR014043">
    <property type="entry name" value="Acyl_transferase_dom"/>
</dbReference>
<dbReference type="SMART" id="SM00825">
    <property type="entry name" value="PKS_KS"/>
    <property type="match status" value="2"/>
</dbReference>
<dbReference type="Pfam" id="PF08990">
    <property type="entry name" value="Docking"/>
    <property type="match status" value="1"/>
</dbReference>
<dbReference type="InterPro" id="IPR036291">
    <property type="entry name" value="NAD(P)-bd_dom_sf"/>
</dbReference>
<feature type="non-terminal residue" evidence="13">
    <location>
        <position position="3092"/>
    </location>
</feature>
<dbReference type="InterPro" id="IPR049900">
    <property type="entry name" value="PKS_mFAS_DH"/>
</dbReference>
<dbReference type="InterPro" id="IPR016039">
    <property type="entry name" value="Thiolase-like"/>
</dbReference>
<dbReference type="InterPro" id="IPR001227">
    <property type="entry name" value="Ac_transferase_dom_sf"/>
</dbReference>
<keyword evidence="14" id="KW-1185">Reference proteome</keyword>
<comment type="caution">
    <text evidence="13">The sequence shown here is derived from an EMBL/GenBank/DDBJ whole genome shotgun (WGS) entry which is preliminary data.</text>
</comment>
<feature type="region of interest" description="N-terminal hotdog fold" evidence="9">
    <location>
        <begin position="2434"/>
        <end position="2559"/>
    </location>
</feature>
<dbReference type="InterPro" id="IPR006162">
    <property type="entry name" value="Ppantetheine_attach_site"/>
</dbReference>
<dbReference type="EMBL" id="JBFARM010000026">
    <property type="protein sequence ID" value="MEV4293127.1"/>
    <property type="molecule type" value="Genomic_DNA"/>
</dbReference>
<dbReference type="InterPro" id="IPR049552">
    <property type="entry name" value="PKS_DH_N"/>
</dbReference>
<organism evidence="13 14">
    <name type="scientific">Nonomuraea bangladeshensis</name>
    <dbReference type="NCBI Taxonomy" id="404385"/>
    <lineage>
        <taxon>Bacteria</taxon>
        <taxon>Bacillati</taxon>
        <taxon>Actinomycetota</taxon>
        <taxon>Actinomycetes</taxon>
        <taxon>Streptosporangiales</taxon>
        <taxon>Streptosporangiaceae</taxon>
        <taxon>Nonomuraea</taxon>
    </lineage>
</organism>
<evidence type="ECO:0000256" key="2">
    <source>
        <dbReference type="ARBA" id="ARBA00004792"/>
    </source>
</evidence>
<feature type="region of interest" description="C-terminal hotdog fold" evidence="9">
    <location>
        <begin position="2571"/>
        <end position="2709"/>
    </location>
</feature>
<comment type="pathway">
    <text evidence="2">Antibiotic biosynthesis.</text>
</comment>
<dbReference type="InterPro" id="IPR032821">
    <property type="entry name" value="PKS_assoc"/>
</dbReference>
<feature type="domain" description="Ketosynthase family 3 (KS3)" evidence="11">
    <location>
        <begin position="33"/>
        <end position="458"/>
    </location>
</feature>
<dbReference type="Gene3D" id="3.40.366.10">
    <property type="entry name" value="Malonyl-Coenzyme A Acyl Carrier Protein, domain 2"/>
    <property type="match status" value="2"/>
</dbReference>
<dbReference type="PROSITE" id="PS50075">
    <property type="entry name" value="CARRIER"/>
    <property type="match status" value="1"/>
</dbReference>
<keyword evidence="6" id="KW-0045">Antibiotic biosynthesis</keyword>
<evidence type="ECO:0000259" key="12">
    <source>
        <dbReference type="PROSITE" id="PS52019"/>
    </source>
</evidence>
<dbReference type="InterPro" id="IPR013968">
    <property type="entry name" value="PKS_KR"/>
</dbReference>
<dbReference type="Pfam" id="PF02801">
    <property type="entry name" value="Ketoacyl-synt_C"/>
    <property type="match status" value="2"/>
</dbReference>
<dbReference type="Pfam" id="PF16197">
    <property type="entry name" value="KAsynt_C_assoc"/>
    <property type="match status" value="2"/>
</dbReference>
<dbReference type="InterPro" id="IPR020807">
    <property type="entry name" value="PKS_DH"/>
</dbReference>
<dbReference type="InterPro" id="IPR042104">
    <property type="entry name" value="PKS_dehydratase_sf"/>
</dbReference>
<dbReference type="InterPro" id="IPR020806">
    <property type="entry name" value="PKS_PP-bd"/>
</dbReference>
<reference evidence="13 14" key="1">
    <citation type="submission" date="2024-06" db="EMBL/GenBank/DDBJ databases">
        <title>The Natural Products Discovery Center: Release of the First 8490 Sequenced Strains for Exploring Actinobacteria Biosynthetic Diversity.</title>
        <authorList>
            <person name="Kalkreuter E."/>
            <person name="Kautsar S.A."/>
            <person name="Yang D."/>
            <person name="Bader C.D."/>
            <person name="Teijaro C.N."/>
            <person name="Fluegel L."/>
            <person name="Davis C.M."/>
            <person name="Simpson J.R."/>
            <person name="Lauterbach L."/>
            <person name="Steele A.D."/>
            <person name="Gui C."/>
            <person name="Meng S."/>
            <person name="Li G."/>
            <person name="Viehrig K."/>
            <person name="Ye F."/>
            <person name="Su P."/>
            <person name="Kiefer A.F."/>
            <person name="Nichols A."/>
            <person name="Cepeda A.J."/>
            <person name="Yan W."/>
            <person name="Fan B."/>
            <person name="Jiang Y."/>
            <person name="Adhikari A."/>
            <person name="Zheng C.-J."/>
            <person name="Schuster L."/>
            <person name="Cowan T.M."/>
            <person name="Smanski M.J."/>
            <person name="Chevrette M.G."/>
            <person name="De Carvalho L.P.S."/>
            <person name="Shen B."/>
        </authorList>
    </citation>
    <scope>NUCLEOTIDE SEQUENCE [LARGE SCALE GENOMIC DNA]</scope>
    <source>
        <strain evidence="13 14">NPDC049574</strain>
    </source>
</reference>
<dbReference type="PROSITE" id="PS52004">
    <property type="entry name" value="KS3_2"/>
    <property type="match status" value="2"/>
</dbReference>
<keyword evidence="8" id="KW-0012">Acyltransferase</keyword>
<protein>
    <submittedName>
        <fullName evidence="13">SDR family NAD(P)-dependent oxidoreductase</fullName>
    </submittedName>
</protein>
<dbReference type="Gene3D" id="3.30.70.3290">
    <property type="match status" value="2"/>
</dbReference>
<dbReference type="CDD" id="cd08956">
    <property type="entry name" value="KR_3_FAS_SDR_x"/>
    <property type="match status" value="2"/>
</dbReference>
<dbReference type="SMART" id="SM00823">
    <property type="entry name" value="PKS_PP"/>
    <property type="match status" value="1"/>
</dbReference>
<dbReference type="Proteomes" id="UP001552427">
    <property type="component" value="Unassembled WGS sequence"/>
</dbReference>
<dbReference type="RefSeq" id="WP_364464326.1">
    <property type="nucleotide sequence ID" value="NZ_JBFARM010000026.1"/>
</dbReference>
<feature type="domain" description="PKS/mFAS DH" evidence="12">
    <location>
        <begin position="2434"/>
        <end position="2709"/>
    </location>
</feature>
<dbReference type="SMART" id="SM00827">
    <property type="entry name" value="PKS_AT"/>
    <property type="match status" value="2"/>
</dbReference>
<evidence type="ECO:0000256" key="8">
    <source>
        <dbReference type="ARBA" id="ARBA00023315"/>
    </source>
</evidence>
<keyword evidence="4" id="KW-0597">Phosphoprotein</keyword>
<dbReference type="SUPFAM" id="SSF52151">
    <property type="entry name" value="FabD/lysophospholipase-like"/>
    <property type="match status" value="2"/>
</dbReference>
<dbReference type="Pfam" id="PF14765">
    <property type="entry name" value="PS-DH"/>
    <property type="match status" value="1"/>
</dbReference>
<name>A0ABV3HKP2_9ACTN</name>
<dbReference type="SUPFAM" id="SSF55048">
    <property type="entry name" value="Probable ACP-binding domain of malonyl-CoA ACP transacylase"/>
    <property type="match status" value="2"/>
</dbReference>
<dbReference type="Pfam" id="PF21089">
    <property type="entry name" value="PKS_DH_N"/>
    <property type="match status" value="1"/>
</dbReference>
<dbReference type="Pfam" id="PF08659">
    <property type="entry name" value="KR"/>
    <property type="match status" value="2"/>
</dbReference>
<dbReference type="Pfam" id="PF00109">
    <property type="entry name" value="ketoacyl-synt"/>
    <property type="match status" value="2"/>
</dbReference>
<dbReference type="InterPro" id="IPR020841">
    <property type="entry name" value="PKS_Beta-ketoAc_synthase_dom"/>
</dbReference>
<dbReference type="InterPro" id="IPR016035">
    <property type="entry name" value="Acyl_Trfase/lysoPLipase"/>
</dbReference>
<evidence type="ECO:0000256" key="5">
    <source>
        <dbReference type="ARBA" id="ARBA00022679"/>
    </source>
</evidence>
<dbReference type="PROSITE" id="PS00012">
    <property type="entry name" value="PHOSPHOPANTETHEINE"/>
    <property type="match status" value="1"/>
</dbReference>
<dbReference type="SMART" id="SM00822">
    <property type="entry name" value="PKS_KR"/>
    <property type="match status" value="2"/>
</dbReference>
<dbReference type="InterPro" id="IPR049551">
    <property type="entry name" value="PKS_DH_C"/>
</dbReference>
<dbReference type="SMART" id="SM00826">
    <property type="entry name" value="PKS_DH"/>
    <property type="match status" value="1"/>
</dbReference>
<gene>
    <name evidence="13" type="ORF">AB0K40_47135</name>
</gene>
<dbReference type="InterPro" id="IPR036299">
    <property type="entry name" value="Polyketide_synth_docking_sf"/>
</dbReference>